<keyword evidence="1" id="KW-0472">Membrane</keyword>
<evidence type="ECO:0000313" key="3">
    <source>
        <dbReference type="Proteomes" id="UP000244893"/>
    </source>
</evidence>
<dbReference type="AlphaFoldDB" id="A0A2V1HWB1"/>
<dbReference type="Proteomes" id="UP000244893">
    <property type="component" value="Unassembled WGS sequence"/>
</dbReference>
<name>A0A2V1HWB1_9MICO</name>
<dbReference type="RefSeq" id="WP_116757258.1">
    <property type="nucleotide sequence ID" value="NZ_JBHUEX010000001.1"/>
</dbReference>
<feature type="transmembrane region" description="Helical" evidence="1">
    <location>
        <begin position="46"/>
        <end position="73"/>
    </location>
</feature>
<sequence length="76" mass="7690">MTAATVLFFILGVAAIAGGIAFIVARGRLSALALRRESGVYPNPNAVFSPTMMLIGGIVLAIVGVCSILAGLFPNG</sequence>
<dbReference type="EMBL" id="QEOP01000002">
    <property type="protein sequence ID" value="PVZ94747.1"/>
    <property type="molecule type" value="Genomic_DNA"/>
</dbReference>
<reference evidence="2 3" key="1">
    <citation type="submission" date="2018-05" db="EMBL/GenBank/DDBJ databases">
        <title>Amnibacterium sp. M8JJ-5, whole genome shotgun sequence.</title>
        <authorList>
            <person name="Tuo L."/>
        </authorList>
    </citation>
    <scope>NUCLEOTIDE SEQUENCE [LARGE SCALE GENOMIC DNA]</scope>
    <source>
        <strain evidence="2 3">M8JJ-5</strain>
    </source>
</reference>
<keyword evidence="1" id="KW-0812">Transmembrane</keyword>
<accession>A0A2V1HWB1</accession>
<gene>
    <name evidence="2" type="ORF">DDQ50_13805</name>
</gene>
<evidence type="ECO:0000256" key="1">
    <source>
        <dbReference type="SAM" id="Phobius"/>
    </source>
</evidence>
<keyword evidence="1" id="KW-1133">Transmembrane helix</keyword>
<comment type="caution">
    <text evidence="2">The sequence shown here is derived from an EMBL/GenBank/DDBJ whole genome shotgun (WGS) entry which is preliminary data.</text>
</comment>
<evidence type="ECO:0000313" key="2">
    <source>
        <dbReference type="EMBL" id="PVZ94747.1"/>
    </source>
</evidence>
<feature type="transmembrane region" description="Helical" evidence="1">
    <location>
        <begin position="6"/>
        <end position="25"/>
    </location>
</feature>
<organism evidence="2 3">
    <name type="scientific">Amnibacterium flavum</name>
    <dbReference type="NCBI Taxonomy" id="2173173"/>
    <lineage>
        <taxon>Bacteria</taxon>
        <taxon>Bacillati</taxon>
        <taxon>Actinomycetota</taxon>
        <taxon>Actinomycetes</taxon>
        <taxon>Micrococcales</taxon>
        <taxon>Microbacteriaceae</taxon>
        <taxon>Amnibacterium</taxon>
    </lineage>
</organism>
<proteinExistence type="predicted"/>
<keyword evidence="3" id="KW-1185">Reference proteome</keyword>
<protein>
    <submittedName>
        <fullName evidence="2">Uncharacterized protein</fullName>
    </submittedName>
</protein>